<protein>
    <submittedName>
        <fullName evidence="2">Uncharacterized protein</fullName>
    </submittedName>
</protein>
<keyword evidence="3" id="KW-1185">Reference proteome</keyword>
<dbReference type="EMBL" id="BAAFSV010000004">
    <property type="protein sequence ID" value="GAB1317028.1"/>
    <property type="molecule type" value="Genomic_DNA"/>
</dbReference>
<evidence type="ECO:0000256" key="1">
    <source>
        <dbReference type="SAM" id="Phobius"/>
    </source>
</evidence>
<reference evidence="2 3" key="1">
    <citation type="submission" date="2024-09" db="EMBL/GenBank/DDBJ databases">
        <title>Itraconazole resistance in Madurella fahalii resulting from another homologue of gene encoding cytochrome P450 14-alpha sterol demethylase (CYP51).</title>
        <authorList>
            <person name="Yoshioka I."/>
            <person name="Fahal A.H."/>
            <person name="Kaneko S."/>
            <person name="Yaguchi T."/>
        </authorList>
    </citation>
    <scope>NUCLEOTIDE SEQUENCE [LARGE SCALE GENOMIC DNA]</scope>
    <source>
        <strain evidence="2 3">IFM 68171</strain>
    </source>
</reference>
<keyword evidence="1" id="KW-0472">Membrane</keyword>
<name>A0ABQ0GGZ7_9PEZI</name>
<keyword evidence="1" id="KW-0812">Transmembrane</keyword>
<feature type="transmembrane region" description="Helical" evidence="1">
    <location>
        <begin position="67"/>
        <end position="86"/>
    </location>
</feature>
<keyword evidence="1" id="KW-1133">Transmembrane helix</keyword>
<accession>A0ABQ0GGZ7</accession>
<dbReference type="GeneID" id="98177981"/>
<organism evidence="2 3">
    <name type="scientific">Madurella fahalii</name>
    <dbReference type="NCBI Taxonomy" id="1157608"/>
    <lineage>
        <taxon>Eukaryota</taxon>
        <taxon>Fungi</taxon>
        <taxon>Dikarya</taxon>
        <taxon>Ascomycota</taxon>
        <taxon>Pezizomycotina</taxon>
        <taxon>Sordariomycetes</taxon>
        <taxon>Sordariomycetidae</taxon>
        <taxon>Sordariales</taxon>
        <taxon>Sordariales incertae sedis</taxon>
        <taxon>Madurella</taxon>
    </lineage>
</organism>
<evidence type="ECO:0000313" key="3">
    <source>
        <dbReference type="Proteomes" id="UP001628179"/>
    </source>
</evidence>
<dbReference type="RefSeq" id="XP_070918759.1">
    <property type="nucleotide sequence ID" value="XM_071062658.1"/>
</dbReference>
<sequence length="89" mass="10095">MYWALNLLYALLGPWQTGWMYPLTNYLSAINGPISFLVMLVVYMYYSACGLCRSTVILCIAKTWYKVILCVSDTLMLGIVVIISALETR</sequence>
<feature type="transmembrane region" description="Helical" evidence="1">
    <location>
        <begin position="26"/>
        <end position="46"/>
    </location>
</feature>
<gene>
    <name evidence="2" type="ORF">MFIFM68171_07238</name>
</gene>
<comment type="caution">
    <text evidence="2">The sequence shown here is derived from an EMBL/GenBank/DDBJ whole genome shotgun (WGS) entry which is preliminary data.</text>
</comment>
<evidence type="ECO:0000313" key="2">
    <source>
        <dbReference type="EMBL" id="GAB1317028.1"/>
    </source>
</evidence>
<proteinExistence type="predicted"/>
<dbReference type="Proteomes" id="UP001628179">
    <property type="component" value="Unassembled WGS sequence"/>
</dbReference>